<keyword evidence="1" id="KW-0812">Transmembrane</keyword>
<comment type="caution">
    <text evidence="2">The sequence shown here is derived from an EMBL/GenBank/DDBJ whole genome shotgun (WGS) entry which is preliminary data.</text>
</comment>
<dbReference type="RefSeq" id="WP_204869048.1">
    <property type="nucleotide sequence ID" value="NZ_JAFBBK010000001.1"/>
</dbReference>
<evidence type="ECO:0000313" key="3">
    <source>
        <dbReference type="Proteomes" id="UP000703038"/>
    </source>
</evidence>
<evidence type="ECO:0000313" key="2">
    <source>
        <dbReference type="EMBL" id="MBM7416186.1"/>
    </source>
</evidence>
<evidence type="ECO:0008006" key="4">
    <source>
        <dbReference type="Google" id="ProtNLM"/>
    </source>
</evidence>
<feature type="transmembrane region" description="Helical" evidence="1">
    <location>
        <begin position="43"/>
        <end position="63"/>
    </location>
</feature>
<accession>A0ABS2KW87</accession>
<proteinExistence type="predicted"/>
<reference evidence="2 3" key="1">
    <citation type="submission" date="2021-01" db="EMBL/GenBank/DDBJ databases">
        <title>Genomics of switchgrass bacterial isolates.</title>
        <authorList>
            <person name="Shade A."/>
        </authorList>
    </citation>
    <scope>NUCLEOTIDE SEQUENCE [LARGE SCALE GENOMIC DNA]</scope>
    <source>
        <strain evidence="2 3">PvP111</strain>
    </source>
</reference>
<keyword evidence="1" id="KW-0472">Membrane</keyword>
<keyword evidence="3" id="KW-1185">Reference proteome</keyword>
<dbReference type="EMBL" id="JAFBBK010000001">
    <property type="protein sequence ID" value="MBM7416186.1"/>
    <property type="molecule type" value="Genomic_DNA"/>
</dbReference>
<name>A0ABS2KW87_9NOCA</name>
<evidence type="ECO:0000256" key="1">
    <source>
        <dbReference type="SAM" id="Phobius"/>
    </source>
</evidence>
<organism evidence="2 3">
    <name type="scientific">Rhodococcoides corynebacterioides</name>
    <dbReference type="NCBI Taxonomy" id="53972"/>
    <lineage>
        <taxon>Bacteria</taxon>
        <taxon>Bacillati</taxon>
        <taxon>Actinomycetota</taxon>
        <taxon>Actinomycetes</taxon>
        <taxon>Mycobacteriales</taxon>
        <taxon>Nocardiaceae</taxon>
        <taxon>Rhodococcoides</taxon>
    </lineage>
</organism>
<protein>
    <recommendedName>
        <fullName evidence="4">DUF3093 domain-containing protein</fullName>
    </recommendedName>
</protein>
<feature type="transmembrane region" description="Helical" evidence="1">
    <location>
        <begin position="19"/>
        <end position="37"/>
    </location>
</feature>
<gene>
    <name evidence="2" type="ORF">JOE42_002919</name>
</gene>
<keyword evidence="1" id="KW-1133">Transmembrane helix</keyword>
<dbReference type="Proteomes" id="UP000703038">
    <property type="component" value="Unassembled WGS sequence"/>
</dbReference>
<sequence length="165" mass="17893">MSDETESVIFAEYGAKWRALAWGPIFCLIALGVEIYTGPVVHYVALVVIALVLMAFTYVQIVAARRHATVILTPTTLSQGTENVAIADILEVYPEPDYDANGNTLEKWQAARVLGELSGVPRKRTGVGLKLRGNGLVQAWAKDDETLREELLALVAPATDAEPDA</sequence>